<name>A0A2D1TX35_9ACTN</name>
<protein>
    <submittedName>
        <fullName evidence="1">Uncharacterized protein</fullName>
    </submittedName>
</protein>
<organism evidence="1 2">
    <name type="scientific">Collinsella aerofaciens</name>
    <dbReference type="NCBI Taxonomy" id="74426"/>
    <lineage>
        <taxon>Bacteria</taxon>
        <taxon>Bacillati</taxon>
        <taxon>Actinomycetota</taxon>
        <taxon>Coriobacteriia</taxon>
        <taxon>Coriobacteriales</taxon>
        <taxon>Coriobacteriaceae</taxon>
        <taxon>Collinsella</taxon>
    </lineage>
</organism>
<evidence type="ECO:0000313" key="1">
    <source>
        <dbReference type="EMBL" id="ATP53923.1"/>
    </source>
</evidence>
<dbReference type="KEGG" id="caer:CSV91_04865"/>
<dbReference type="AlphaFoldDB" id="A0A2D1TX35"/>
<dbReference type="EMBL" id="CP024160">
    <property type="protein sequence ID" value="ATP53923.1"/>
    <property type="molecule type" value="Genomic_DNA"/>
</dbReference>
<dbReference type="Proteomes" id="UP000225608">
    <property type="component" value="Chromosome"/>
</dbReference>
<evidence type="ECO:0000313" key="2">
    <source>
        <dbReference type="Proteomes" id="UP000225608"/>
    </source>
</evidence>
<gene>
    <name evidence="1" type="ORF">CSV91_04865</name>
</gene>
<sequence length="117" mass="12532">MNMLKISKAIFRSLLSSRSLCVVVVALMVLCALPVFRSAAGIDGRVEYLESGITRVEQELSASYADALVNAGEDGVYTSSSSMPALLYPLAAGRLILAPLSPLLPFLQISDGEYTYL</sequence>
<accession>A0A2D1TX35</accession>
<proteinExistence type="predicted"/>
<reference evidence="1 2" key="1">
    <citation type="submission" date="2017-10" db="EMBL/GenBank/DDBJ databases">
        <title>Complete genome sequence of Collinsella aerofaciens isolated from the gut of a healthy adult Indian.</title>
        <authorList>
            <person name="Bag S."/>
            <person name="Ghosh T.S."/>
            <person name="Das B."/>
        </authorList>
    </citation>
    <scope>NUCLEOTIDE SEQUENCE [LARGE SCALE GENOMIC DNA]</scope>
    <source>
        <strain evidence="2">indica</strain>
    </source>
</reference>